<dbReference type="GO" id="GO:0000028">
    <property type="term" value="P:ribosomal small subunit assembly"/>
    <property type="evidence" value="ECO:0007669"/>
    <property type="project" value="TreeGrafter"/>
</dbReference>
<evidence type="ECO:0000256" key="3">
    <source>
        <dbReference type="ARBA" id="ARBA00022741"/>
    </source>
</evidence>
<dbReference type="GO" id="GO:0043024">
    <property type="term" value="F:ribosomal small subunit binding"/>
    <property type="evidence" value="ECO:0007669"/>
    <property type="project" value="TreeGrafter"/>
</dbReference>
<evidence type="ECO:0000259" key="7">
    <source>
        <dbReference type="PROSITE" id="PS51713"/>
    </source>
</evidence>
<evidence type="ECO:0000256" key="1">
    <source>
        <dbReference type="ARBA" id="ARBA00007921"/>
    </source>
</evidence>
<dbReference type="SUPFAM" id="SSF54814">
    <property type="entry name" value="Prokaryotic type KH domain (KH-domain type II)"/>
    <property type="match status" value="1"/>
</dbReference>
<feature type="region of interest" description="G5" evidence="6">
    <location>
        <begin position="280"/>
        <end position="282"/>
    </location>
</feature>
<feature type="domain" description="Era-type G" evidence="7">
    <location>
        <begin position="79"/>
        <end position="302"/>
    </location>
</feature>
<sequence>MVFSRINRSLFIFLKSTEVVPARYTRIFSTSDNGETETSDKALQSSSQSSKFWNKRVPIKVEEFKEQKKLTPCQPVNPHLLKVSILGEPNVGKSTLTNRLVKWKVCAVSKKVHTTRKKATAVFVEDNKQIVFLDTPGFVTPELTKKHNLEATFVMDPLRSIYEADIIAVVVDISNKWTNNRINENILEVLEDYRHKKSILILNKIDAMKSKGRLLSFTKILTCDAINGIENSTQEASQNVISEQNMSNLDSVEEGHSCSAVTSNRGQTKGWPLFSNVFMVSALKNDGIDELRNYLLNEALPGEWMYHGSTVTDQHPYEIALMTLREKLLEYLPEEIPYKLDLRITKWETLPTGSPEISIKIVCSNSRHKRFVIGPDGRHIANCVEKYRNALKEAFKKDILVHIAVQ</sequence>
<dbReference type="Gene3D" id="3.30.300.20">
    <property type="match status" value="1"/>
</dbReference>
<dbReference type="AlphaFoldDB" id="A0AAV1Z846"/>
<protein>
    <recommendedName>
        <fullName evidence="2">GTPase Era, mitochondrial</fullName>
    </recommendedName>
    <alternativeName>
        <fullName evidence="5">ERA-like protein 1</fullName>
    </alternativeName>
</protein>
<dbReference type="InterPro" id="IPR009019">
    <property type="entry name" value="KH_sf_prok-type"/>
</dbReference>
<proteinExistence type="inferred from homology"/>
<evidence type="ECO:0000256" key="5">
    <source>
        <dbReference type="ARBA" id="ARBA00030975"/>
    </source>
</evidence>
<reference evidence="8 9" key="1">
    <citation type="submission" date="2024-04" db="EMBL/GenBank/DDBJ databases">
        <authorList>
            <person name="Rising A."/>
            <person name="Reimegard J."/>
            <person name="Sonavane S."/>
            <person name="Akerstrom W."/>
            <person name="Nylinder S."/>
            <person name="Hedman E."/>
            <person name="Kallberg Y."/>
        </authorList>
    </citation>
    <scope>NUCLEOTIDE SEQUENCE [LARGE SCALE GENOMIC DNA]</scope>
</reference>
<comment type="similarity">
    <text evidence="1 6">Belongs to the TRAFAC class TrmE-Era-EngA-EngB-Septin-like GTPase superfamily. Era GTPase family.</text>
</comment>
<dbReference type="SUPFAM" id="SSF52540">
    <property type="entry name" value="P-loop containing nucleoside triphosphate hydrolases"/>
    <property type="match status" value="1"/>
</dbReference>
<gene>
    <name evidence="8" type="ORF">LARSCL_LOCUS3809</name>
</gene>
<dbReference type="GO" id="GO:0005525">
    <property type="term" value="F:GTP binding"/>
    <property type="evidence" value="ECO:0007669"/>
    <property type="project" value="UniProtKB-UniRule"/>
</dbReference>
<dbReference type="InterPro" id="IPR015946">
    <property type="entry name" value="KH_dom-like_a/b"/>
</dbReference>
<accession>A0AAV1Z846</accession>
<evidence type="ECO:0000256" key="4">
    <source>
        <dbReference type="ARBA" id="ARBA00023134"/>
    </source>
</evidence>
<feature type="region of interest" description="G3" evidence="6">
    <location>
        <begin position="134"/>
        <end position="137"/>
    </location>
</feature>
<dbReference type="NCBIfam" id="TIGR00231">
    <property type="entry name" value="small_GTP"/>
    <property type="match status" value="1"/>
</dbReference>
<organism evidence="8 9">
    <name type="scientific">Larinioides sclopetarius</name>
    <dbReference type="NCBI Taxonomy" id="280406"/>
    <lineage>
        <taxon>Eukaryota</taxon>
        <taxon>Metazoa</taxon>
        <taxon>Ecdysozoa</taxon>
        <taxon>Arthropoda</taxon>
        <taxon>Chelicerata</taxon>
        <taxon>Arachnida</taxon>
        <taxon>Araneae</taxon>
        <taxon>Araneomorphae</taxon>
        <taxon>Entelegynae</taxon>
        <taxon>Araneoidea</taxon>
        <taxon>Araneidae</taxon>
        <taxon>Larinioides</taxon>
    </lineage>
</organism>
<keyword evidence="4 6" id="KW-0342">GTP-binding</keyword>
<evidence type="ECO:0000313" key="9">
    <source>
        <dbReference type="Proteomes" id="UP001497382"/>
    </source>
</evidence>
<dbReference type="InterPro" id="IPR027417">
    <property type="entry name" value="P-loop_NTPase"/>
</dbReference>
<dbReference type="InterPro" id="IPR030388">
    <property type="entry name" value="G_ERA_dom"/>
</dbReference>
<dbReference type="PANTHER" id="PTHR42698:SF1">
    <property type="entry name" value="GTPASE ERA, MITOCHONDRIAL"/>
    <property type="match status" value="1"/>
</dbReference>
<evidence type="ECO:0000313" key="8">
    <source>
        <dbReference type="EMBL" id="CAL1267676.1"/>
    </source>
</evidence>
<dbReference type="InterPro" id="IPR005662">
    <property type="entry name" value="GTPase_Era-like"/>
</dbReference>
<dbReference type="InterPro" id="IPR006073">
    <property type="entry name" value="GTP-bd"/>
</dbReference>
<dbReference type="GO" id="GO:0019843">
    <property type="term" value="F:rRNA binding"/>
    <property type="evidence" value="ECO:0007669"/>
    <property type="project" value="TreeGrafter"/>
</dbReference>
<name>A0AAV1Z846_9ARAC</name>
<dbReference type="Pfam" id="PF01926">
    <property type="entry name" value="MMR_HSR1"/>
    <property type="match status" value="1"/>
</dbReference>
<dbReference type="Proteomes" id="UP001497382">
    <property type="component" value="Unassembled WGS sequence"/>
</dbReference>
<feature type="region of interest" description="G2" evidence="6">
    <location>
        <begin position="113"/>
        <end position="117"/>
    </location>
</feature>
<evidence type="ECO:0000256" key="6">
    <source>
        <dbReference type="PROSITE-ProRule" id="PRU01050"/>
    </source>
</evidence>
<dbReference type="CDD" id="cd22534">
    <property type="entry name" value="KH-II_Era"/>
    <property type="match status" value="1"/>
</dbReference>
<dbReference type="GO" id="GO:0005759">
    <property type="term" value="C:mitochondrial matrix"/>
    <property type="evidence" value="ECO:0007669"/>
    <property type="project" value="TreeGrafter"/>
</dbReference>
<feature type="region of interest" description="G4" evidence="6">
    <location>
        <begin position="203"/>
        <end position="206"/>
    </location>
</feature>
<dbReference type="InterPro" id="IPR005225">
    <property type="entry name" value="Small_GTP-bd"/>
</dbReference>
<keyword evidence="9" id="KW-1185">Reference proteome</keyword>
<dbReference type="CDD" id="cd04163">
    <property type="entry name" value="Era"/>
    <property type="match status" value="1"/>
</dbReference>
<dbReference type="Gene3D" id="3.40.50.300">
    <property type="entry name" value="P-loop containing nucleotide triphosphate hydrolases"/>
    <property type="match status" value="1"/>
</dbReference>
<comment type="caution">
    <text evidence="8">The sequence shown here is derived from an EMBL/GenBank/DDBJ whole genome shotgun (WGS) entry which is preliminary data.</text>
</comment>
<dbReference type="PANTHER" id="PTHR42698">
    <property type="entry name" value="GTPASE ERA"/>
    <property type="match status" value="1"/>
</dbReference>
<keyword evidence="3 6" id="KW-0547">Nucleotide-binding</keyword>
<dbReference type="EMBL" id="CAXIEN010000029">
    <property type="protein sequence ID" value="CAL1267676.1"/>
    <property type="molecule type" value="Genomic_DNA"/>
</dbReference>
<evidence type="ECO:0000256" key="2">
    <source>
        <dbReference type="ARBA" id="ARBA00019149"/>
    </source>
</evidence>
<feature type="region of interest" description="G1" evidence="6">
    <location>
        <begin position="87"/>
        <end position="94"/>
    </location>
</feature>
<dbReference type="PROSITE" id="PS51713">
    <property type="entry name" value="G_ERA"/>
    <property type="match status" value="1"/>
</dbReference>